<sequence length="368" mass="37794">MSGLASAPRPVRLAATLAWAAAAGALAAALHVPLPWMIGPLLATALGCMLGWPLQASVRLRNAGLWWLGTALGLYFTPPVLAVVARLAPAIALGVAWALLLGHGFYRFLVWTQGGAKQLDPTDHVSAYFAGAIGGASEMAILAERHHGRVDRVAAAHSLRVIIVVVLIPFALLALDVHGADLAAPITRQVDWPALAGLLAATAGGCALMWRLRTPNPWVLGALAVSAALAATGHAGSALPRGLLNAGQLAIGVMLGSRFTPAFMRAAPRWLGAVAVGTLGMIAVSAGFAWALAWALGLHPATLVLATSPGGIAEMAITASVLGLGVPVVTAFHVVRYVAVLVLTGPLWRRQARRLEAIRGAASSSSSP</sequence>
<feature type="transmembrane region" description="Helical" evidence="1">
    <location>
        <begin position="91"/>
        <end position="109"/>
    </location>
</feature>
<feature type="transmembrane region" description="Helical" evidence="1">
    <location>
        <begin position="192"/>
        <end position="210"/>
    </location>
</feature>
<feature type="transmembrane region" description="Helical" evidence="1">
    <location>
        <begin position="271"/>
        <end position="296"/>
    </location>
</feature>
<feature type="transmembrane region" description="Helical" evidence="1">
    <location>
        <begin position="37"/>
        <end position="54"/>
    </location>
</feature>
<dbReference type="RefSeq" id="WP_341411620.1">
    <property type="nucleotide sequence ID" value="NZ_JBBUTH010000008.1"/>
</dbReference>
<comment type="caution">
    <text evidence="2">The sequence shown here is derived from an EMBL/GenBank/DDBJ whole genome shotgun (WGS) entry which is preliminary data.</text>
</comment>
<dbReference type="PIRSF" id="PIRSF038991">
    <property type="entry name" value="Protein_AbrB"/>
    <property type="match status" value="1"/>
</dbReference>
<keyword evidence="1" id="KW-0812">Transmembrane</keyword>
<evidence type="ECO:0000313" key="2">
    <source>
        <dbReference type="EMBL" id="MEK8051925.1"/>
    </source>
</evidence>
<name>A0ABU9CJA8_9BURK</name>
<organism evidence="2 3">
    <name type="scientific">Pseudaquabacterium inlustre</name>
    <dbReference type="NCBI Taxonomy" id="2984192"/>
    <lineage>
        <taxon>Bacteria</taxon>
        <taxon>Pseudomonadati</taxon>
        <taxon>Pseudomonadota</taxon>
        <taxon>Betaproteobacteria</taxon>
        <taxon>Burkholderiales</taxon>
        <taxon>Sphaerotilaceae</taxon>
        <taxon>Pseudaquabacterium</taxon>
    </lineage>
</organism>
<dbReference type="PANTHER" id="PTHR38457">
    <property type="entry name" value="REGULATOR ABRB-RELATED"/>
    <property type="match status" value="1"/>
</dbReference>
<keyword evidence="3" id="KW-1185">Reference proteome</keyword>
<dbReference type="InterPro" id="IPR007820">
    <property type="entry name" value="AbrB_fam"/>
</dbReference>
<gene>
    <name evidence="2" type="ORF">AACH10_16860</name>
</gene>
<dbReference type="Proteomes" id="UP001365405">
    <property type="component" value="Unassembled WGS sequence"/>
</dbReference>
<accession>A0ABU9CJA8</accession>
<evidence type="ECO:0000313" key="3">
    <source>
        <dbReference type="Proteomes" id="UP001365405"/>
    </source>
</evidence>
<reference evidence="2 3" key="1">
    <citation type="submission" date="2024-04" db="EMBL/GenBank/DDBJ databases">
        <title>Novel species of the genus Ideonella isolated from streams.</title>
        <authorList>
            <person name="Lu H."/>
        </authorList>
    </citation>
    <scope>NUCLEOTIDE SEQUENCE [LARGE SCALE GENOMIC DNA]</scope>
    <source>
        <strain evidence="2 3">DXS22W</strain>
    </source>
</reference>
<dbReference type="NCBIfam" id="TIGR03082">
    <property type="entry name" value="Gneg_AbrB_dup"/>
    <property type="match status" value="1"/>
</dbReference>
<keyword evidence="1" id="KW-1133">Transmembrane helix</keyword>
<proteinExistence type="predicted"/>
<dbReference type="Pfam" id="PF05145">
    <property type="entry name" value="AbrB"/>
    <property type="match status" value="1"/>
</dbReference>
<dbReference type="PANTHER" id="PTHR38457:SF1">
    <property type="entry name" value="REGULATOR ABRB-RELATED"/>
    <property type="match status" value="1"/>
</dbReference>
<feature type="transmembrane region" description="Helical" evidence="1">
    <location>
        <begin position="159"/>
        <end position="180"/>
    </location>
</feature>
<dbReference type="InterPro" id="IPR017516">
    <property type="entry name" value="AbrB_dup"/>
</dbReference>
<evidence type="ECO:0000256" key="1">
    <source>
        <dbReference type="SAM" id="Phobius"/>
    </source>
</evidence>
<protein>
    <submittedName>
        <fullName evidence="2">AbrB family transcriptional regulator</fullName>
    </submittedName>
</protein>
<keyword evidence="1" id="KW-0472">Membrane</keyword>
<feature type="transmembrane region" description="Helical" evidence="1">
    <location>
        <begin position="316"/>
        <end position="344"/>
    </location>
</feature>
<feature type="transmembrane region" description="Helical" evidence="1">
    <location>
        <begin position="66"/>
        <end position="85"/>
    </location>
</feature>
<dbReference type="EMBL" id="JBBUTH010000008">
    <property type="protein sequence ID" value="MEK8051925.1"/>
    <property type="molecule type" value="Genomic_DNA"/>
</dbReference>